<dbReference type="NCBIfam" id="TIGR01590">
    <property type="entry name" value="yir-bir-cir_Pla"/>
    <property type="match status" value="1"/>
</dbReference>
<sequence length="335" mass="38380">MCFLIIIISFIFFDICERFKNLWTNFTYESSNGNYKFTNDKDFKDYCNNNCDDNLGKINAGCLYLFDGFFGNSSMIESVEKSKITIVEYIMIWLSYMLSLIKNEGNNISNLSHFYTVYINGSEHYKKSINGIKDNTSYMNLLNKKKYFLDMDKNIISDFYEAFKLLCEMYTGFDENKQDCTKHLENAQKFVNKCKELNEKPSISNNSSYKQLLLILSTDYDNLKNKCSDSSSIPEIKTIISALTSGNTSSSSIGKKSFIVLSIFSAIAIFLGISYKRKNKKYKEENESLIYDSKRVTISGIKLSIGDFYVVGQGYISGTRIGLGLSIISYSFFII</sequence>
<name>V7PF28_PLAYE</name>
<dbReference type="InterPro" id="IPR006477">
    <property type="entry name" value="Yir_bir_cir"/>
</dbReference>
<proteinExistence type="predicted"/>
<keyword evidence="1" id="KW-1133">Transmembrane helix</keyword>
<dbReference type="Proteomes" id="UP000018538">
    <property type="component" value="Unassembled WGS sequence"/>
</dbReference>
<protein>
    <recommendedName>
        <fullName evidence="5">Yir3 protein</fullName>
    </recommendedName>
</protein>
<feature type="chain" id="PRO_5004765141" description="Yir3 protein" evidence="2">
    <location>
        <begin position="19"/>
        <end position="335"/>
    </location>
</feature>
<keyword evidence="1" id="KW-0812">Transmembrane</keyword>
<reference evidence="3 4" key="1">
    <citation type="submission" date="2013-11" db="EMBL/GenBank/DDBJ databases">
        <title>The Genome Sequence of Plasmodium yoelii 17X.</title>
        <authorList>
            <consortium name="The Broad Institute Genomics Platform"/>
            <consortium name="The Broad Institute Genome Sequencing Center for Infectious Disease"/>
            <person name="Neafsey D."/>
            <person name="Adams J."/>
            <person name="Walker B."/>
            <person name="Young S.K."/>
            <person name="Zeng Q."/>
            <person name="Gargeya S."/>
            <person name="Fitzgerald M."/>
            <person name="Haas B."/>
            <person name="Abouelleil A."/>
            <person name="Alvarado L."/>
            <person name="Chapman S.B."/>
            <person name="Gainer-Dewar J."/>
            <person name="Goldberg J."/>
            <person name="Griggs A."/>
            <person name="Gujja S."/>
            <person name="Hansen M."/>
            <person name="Howarth C."/>
            <person name="Imamovic A."/>
            <person name="Ireland A."/>
            <person name="Larimer J."/>
            <person name="McCowan C."/>
            <person name="Murphy C."/>
            <person name="Pearson M."/>
            <person name="Poon T.W."/>
            <person name="Priest M."/>
            <person name="Roberts A."/>
            <person name="Saif S."/>
            <person name="Shea T."/>
            <person name="Sykes S."/>
            <person name="Wortman J."/>
            <person name="Nusbaum C."/>
            <person name="Birren B."/>
        </authorList>
    </citation>
    <scope>NUCLEOTIDE SEQUENCE [LARGE SCALE GENOMIC DNA]</scope>
    <source>
        <strain evidence="3 4">17X</strain>
    </source>
</reference>
<organism evidence="3 4">
    <name type="scientific">Plasmodium yoelii 17X</name>
    <dbReference type="NCBI Taxonomy" id="1323249"/>
    <lineage>
        <taxon>Eukaryota</taxon>
        <taxon>Sar</taxon>
        <taxon>Alveolata</taxon>
        <taxon>Apicomplexa</taxon>
        <taxon>Aconoidasida</taxon>
        <taxon>Haemosporida</taxon>
        <taxon>Plasmodiidae</taxon>
        <taxon>Plasmodium</taxon>
        <taxon>Plasmodium (Vinckeia)</taxon>
    </lineage>
</organism>
<dbReference type="AlphaFoldDB" id="V7PF28"/>
<dbReference type="Pfam" id="PF06022">
    <property type="entry name" value="Cir_Bir_Yir"/>
    <property type="match status" value="1"/>
</dbReference>
<dbReference type="EMBL" id="KI635790">
    <property type="protein sequence ID" value="ETB58039.1"/>
    <property type="molecule type" value="Genomic_DNA"/>
</dbReference>
<evidence type="ECO:0000256" key="1">
    <source>
        <dbReference type="SAM" id="Phobius"/>
    </source>
</evidence>
<keyword evidence="1" id="KW-0472">Membrane</keyword>
<evidence type="ECO:0000256" key="2">
    <source>
        <dbReference type="SAM" id="SignalP"/>
    </source>
</evidence>
<feature type="transmembrane region" description="Helical" evidence="1">
    <location>
        <begin position="257"/>
        <end position="275"/>
    </location>
</feature>
<keyword evidence="2" id="KW-0732">Signal</keyword>
<keyword evidence="4" id="KW-1185">Reference proteome</keyword>
<evidence type="ECO:0000313" key="4">
    <source>
        <dbReference type="Proteomes" id="UP000018538"/>
    </source>
</evidence>
<accession>V7PF28</accession>
<feature type="signal peptide" evidence="2">
    <location>
        <begin position="1"/>
        <end position="18"/>
    </location>
</feature>
<evidence type="ECO:0008006" key="5">
    <source>
        <dbReference type="Google" id="ProtNLM"/>
    </source>
</evidence>
<gene>
    <name evidence="3" type="ORF">YYC_04132</name>
</gene>
<evidence type="ECO:0000313" key="3">
    <source>
        <dbReference type="EMBL" id="ETB58039.1"/>
    </source>
</evidence>